<dbReference type="GO" id="GO:0017025">
    <property type="term" value="F:TBP-class protein binding"/>
    <property type="evidence" value="ECO:0007669"/>
    <property type="project" value="InterPro"/>
</dbReference>
<dbReference type="InterPro" id="IPR013150">
    <property type="entry name" value="TFIIB_cyclin"/>
</dbReference>
<evidence type="ECO:0000259" key="11">
    <source>
        <dbReference type="PROSITE" id="PS51134"/>
    </source>
</evidence>
<keyword evidence="5" id="KW-0804">Transcription</keyword>
<evidence type="ECO:0000313" key="12">
    <source>
        <dbReference type="EMBL" id="CUS21934.1"/>
    </source>
</evidence>
<dbReference type="CDD" id="cd20551">
    <property type="entry name" value="CYCLIN_TFIIB_rpt1"/>
    <property type="match status" value="1"/>
</dbReference>
<gene>
    <name evidence="12" type="ORF">LAQU0_S04e04192g</name>
</gene>
<dbReference type="SMART" id="SM00385">
    <property type="entry name" value="CYCLIN"/>
    <property type="match status" value="2"/>
</dbReference>
<keyword evidence="9" id="KW-0479">Metal-binding</keyword>
<dbReference type="InterPro" id="IPR000812">
    <property type="entry name" value="TFIIB"/>
</dbReference>
<dbReference type="PROSITE" id="PS00782">
    <property type="entry name" value="TFIIB"/>
    <property type="match status" value="1"/>
</dbReference>
<organism evidence="12 13">
    <name type="scientific">Lachancea quebecensis</name>
    <dbReference type="NCBI Taxonomy" id="1654605"/>
    <lineage>
        <taxon>Eukaryota</taxon>
        <taxon>Fungi</taxon>
        <taxon>Dikarya</taxon>
        <taxon>Ascomycota</taxon>
        <taxon>Saccharomycotina</taxon>
        <taxon>Saccharomycetes</taxon>
        <taxon>Saccharomycetales</taxon>
        <taxon>Saccharomycetaceae</taxon>
        <taxon>Lachancea</taxon>
    </lineage>
</organism>
<evidence type="ECO:0000256" key="5">
    <source>
        <dbReference type="ARBA" id="ARBA00023163"/>
    </source>
</evidence>
<keyword evidence="3" id="KW-0677">Repeat</keyword>
<dbReference type="Pfam" id="PF00382">
    <property type="entry name" value="TFIIB"/>
    <property type="match status" value="2"/>
</dbReference>
<sequence length="359" mass="38946">MSLPAAASANAAASARRRGPNLNIVVSCPECKIYPPKVAERFSEGDVVCAMCGLVLSDRIVDTRSEWRTFSNDDQNGDDPSRVGEASNPLLDGNHLSTRIGQAQGSDVKFTRDLNRAQSKSIVDKKDNELQAAYAKITMMCDAAELPKIVKDCAKEAYKICYEERALKGKSQESIMASVILVGCRRAEVGRSFKEILSLTNVKKKEIGKTFTIIKSILREKNANGFANIDTATISSGQTSAETFIPRFCSHLGLSVQIANAAEYTAKHCKDINVLAGKSPITIAASAIYLAIQLFKVNISASQVSHTLQVTEGTIKGGYKILYEFRDKVVDPQLIASGKISFDSLPKVNDKNEKSAGDN</sequence>
<accession>A0A0P1KPQ0</accession>
<evidence type="ECO:0000256" key="10">
    <source>
        <dbReference type="SAM" id="MobiDB-lite"/>
    </source>
</evidence>
<dbReference type="FunFam" id="1.10.472.170:FF:000001">
    <property type="entry name" value="Transcription initiation factor IIB"/>
    <property type="match status" value="1"/>
</dbReference>
<dbReference type="InterPro" id="IPR036915">
    <property type="entry name" value="Cyclin-like_sf"/>
</dbReference>
<keyword evidence="4" id="KW-0805">Transcription regulation</keyword>
<dbReference type="PANTHER" id="PTHR11618:SF13">
    <property type="entry name" value="TRANSCRIPTION INITIATION FACTOR IIB"/>
    <property type="match status" value="1"/>
</dbReference>
<dbReference type="InterPro" id="IPR023486">
    <property type="entry name" value="TFIIB_CS"/>
</dbReference>
<evidence type="ECO:0000313" key="13">
    <source>
        <dbReference type="Proteomes" id="UP000236544"/>
    </source>
</evidence>
<proteinExistence type="inferred from homology"/>
<evidence type="ECO:0000256" key="7">
    <source>
        <dbReference type="ARBA" id="ARBA00056616"/>
    </source>
</evidence>
<dbReference type="GO" id="GO:0051123">
    <property type="term" value="P:RNA polymerase II preinitiation complex assembly"/>
    <property type="evidence" value="ECO:0007669"/>
    <property type="project" value="UniProtKB-ARBA"/>
</dbReference>
<evidence type="ECO:0000256" key="6">
    <source>
        <dbReference type="ARBA" id="ARBA00031706"/>
    </source>
</evidence>
<keyword evidence="13" id="KW-1185">Reference proteome</keyword>
<dbReference type="SUPFAM" id="SSF57783">
    <property type="entry name" value="Zinc beta-ribbon"/>
    <property type="match status" value="1"/>
</dbReference>
<protein>
    <recommendedName>
        <fullName evidence="2">Transcription initiation factor IIB</fullName>
    </recommendedName>
    <alternativeName>
        <fullName evidence="6">General transcription factor TFIIB</fullName>
    </alternativeName>
</protein>
<evidence type="ECO:0000256" key="1">
    <source>
        <dbReference type="ARBA" id="ARBA00010857"/>
    </source>
</evidence>
<dbReference type="PROSITE" id="PS51134">
    <property type="entry name" value="ZF_TFIIB"/>
    <property type="match status" value="1"/>
</dbReference>
<dbReference type="AlphaFoldDB" id="A0A0P1KPQ0"/>
<reference evidence="13" key="1">
    <citation type="submission" date="2015-10" db="EMBL/GenBank/DDBJ databases">
        <authorList>
            <person name="Devillers H."/>
        </authorList>
    </citation>
    <scope>NUCLEOTIDE SEQUENCE [LARGE SCALE GENOMIC DNA]</scope>
</reference>
<dbReference type="SUPFAM" id="SSF47954">
    <property type="entry name" value="Cyclin-like"/>
    <property type="match status" value="2"/>
</dbReference>
<feature type="region of interest" description="Disordered" evidence="10">
    <location>
        <begin position="69"/>
        <end position="90"/>
    </location>
</feature>
<dbReference type="Gene3D" id="1.10.472.10">
    <property type="entry name" value="Cyclin-like"/>
    <property type="match status" value="1"/>
</dbReference>
<dbReference type="EMBL" id="LN890563">
    <property type="protein sequence ID" value="CUS21934.1"/>
    <property type="molecule type" value="Genomic_DNA"/>
</dbReference>
<comment type="similarity">
    <text evidence="1">Belongs to the TFIIB family.</text>
</comment>
<dbReference type="GO" id="GO:0016251">
    <property type="term" value="F:RNA polymerase II general transcription initiation factor activity"/>
    <property type="evidence" value="ECO:0007669"/>
    <property type="project" value="TreeGrafter"/>
</dbReference>
<dbReference type="OrthoDB" id="25790at2759"/>
<dbReference type="InterPro" id="IPR013137">
    <property type="entry name" value="Znf_TFIIB"/>
</dbReference>
<dbReference type="Gene3D" id="1.10.472.170">
    <property type="match status" value="1"/>
</dbReference>
<dbReference type="PANTHER" id="PTHR11618">
    <property type="entry name" value="TRANSCRIPTION INITIATION FACTOR IIB-RELATED"/>
    <property type="match status" value="1"/>
</dbReference>
<feature type="domain" description="TFIIB-type" evidence="11">
    <location>
        <begin position="23"/>
        <end position="57"/>
    </location>
</feature>
<dbReference type="GO" id="GO:0097550">
    <property type="term" value="C:transcription preinitiation complex"/>
    <property type="evidence" value="ECO:0007669"/>
    <property type="project" value="TreeGrafter"/>
</dbReference>
<dbReference type="Pfam" id="PF08271">
    <property type="entry name" value="Zn_Ribbon_TF"/>
    <property type="match status" value="1"/>
</dbReference>
<name>A0A0P1KPQ0_9SACH</name>
<evidence type="ECO:0000256" key="2">
    <source>
        <dbReference type="ARBA" id="ARBA00013932"/>
    </source>
</evidence>
<comment type="subunit">
    <text evidence="8">Associates with TFIID-IIA (DA complex) to form TFIID-IIA-IIB (DAB-complex) which is then recognized by polymerase II.</text>
</comment>
<evidence type="ECO:0000256" key="3">
    <source>
        <dbReference type="ARBA" id="ARBA00022737"/>
    </source>
</evidence>
<dbReference type="PRINTS" id="PR00685">
    <property type="entry name" value="TIFACTORIIB"/>
</dbReference>
<keyword evidence="9" id="KW-0862">Zinc</keyword>
<comment type="function">
    <text evidence="7">General factor that plays a major role in the activation of eukaryotic genes transcribed by RNA polymerase II.</text>
</comment>
<evidence type="ECO:0000256" key="4">
    <source>
        <dbReference type="ARBA" id="ARBA00023015"/>
    </source>
</evidence>
<dbReference type="Proteomes" id="UP000236544">
    <property type="component" value="Unassembled WGS sequence"/>
</dbReference>
<dbReference type="GO" id="GO:0008270">
    <property type="term" value="F:zinc ion binding"/>
    <property type="evidence" value="ECO:0007669"/>
    <property type="project" value="UniProtKB-KW"/>
</dbReference>
<evidence type="ECO:0000256" key="9">
    <source>
        <dbReference type="PROSITE-ProRule" id="PRU00469"/>
    </source>
</evidence>
<evidence type="ECO:0000256" key="8">
    <source>
        <dbReference type="ARBA" id="ARBA00066213"/>
    </source>
</evidence>
<dbReference type="InterPro" id="IPR013763">
    <property type="entry name" value="Cyclin-like_dom"/>
</dbReference>
<dbReference type="GO" id="GO:0005634">
    <property type="term" value="C:nucleus"/>
    <property type="evidence" value="ECO:0007669"/>
    <property type="project" value="TreeGrafter"/>
</dbReference>
<keyword evidence="9" id="KW-0863">Zinc-finger</keyword>